<feature type="domain" description="Big-1" evidence="5">
    <location>
        <begin position="3311"/>
        <end position="3407"/>
    </location>
</feature>
<dbReference type="GO" id="GO:0009279">
    <property type="term" value="C:cell outer membrane"/>
    <property type="evidence" value="ECO:0007669"/>
    <property type="project" value="TreeGrafter"/>
</dbReference>
<evidence type="ECO:0000313" key="6">
    <source>
        <dbReference type="EMBL" id="QJD84666.1"/>
    </source>
</evidence>
<feature type="region of interest" description="Disordered" evidence="3">
    <location>
        <begin position="3483"/>
        <end position="3517"/>
    </location>
</feature>
<dbReference type="Pfam" id="PF02369">
    <property type="entry name" value="Big_1"/>
    <property type="match status" value="20"/>
</dbReference>
<keyword evidence="2 4" id="KW-0732">Signal</keyword>
<organism evidence="6 7">
    <name type="scientific">Cohnella herbarum</name>
    <dbReference type="NCBI Taxonomy" id="2728023"/>
    <lineage>
        <taxon>Bacteria</taxon>
        <taxon>Bacillati</taxon>
        <taxon>Bacillota</taxon>
        <taxon>Bacilli</taxon>
        <taxon>Bacillales</taxon>
        <taxon>Paenibacillaceae</taxon>
        <taxon>Cohnella</taxon>
    </lineage>
</organism>
<feature type="domain" description="Big-1" evidence="5">
    <location>
        <begin position="3201"/>
        <end position="3297"/>
    </location>
</feature>
<dbReference type="EMBL" id="CP051680">
    <property type="protein sequence ID" value="QJD84666.1"/>
    <property type="molecule type" value="Genomic_DNA"/>
</dbReference>
<feature type="signal peptide" evidence="4">
    <location>
        <begin position="1"/>
        <end position="34"/>
    </location>
</feature>
<evidence type="ECO:0000259" key="5">
    <source>
        <dbReference type="PROSITE" id="PS51127"/>
    </source>
</evidence>
<dbReference type="PROSITE" id="PS51127">
    <property type="entry name" value="BIG1"/>
    <property type="match status" value="18"/>
</dbReference>
<dbReference type="KEGG" id="cheb:HH215_16740"/>
<dbReference type="Pfam" id="PF13205">
    <property type="entry name" value="Big_5"/>
    <property type="match status" value="6"/>
</dbReference>
<dbReference type="InterPro" id="IPR032812">
    <property type="entry name" value="SbsA_Ig"/>
</dbReference>
<feature type="domain" description="Big-1" evidence="5">
    <location>
        <begin position="2872"/>
        <end position="2967"/>
    </location>
</feature>
<sequence>MMNNRKSLTFKRAFLIMMAMLLMIPAWGPSQASAADTGTDWRYIGPNSAFRTTSGFASAMDNGVLYAASFATISSSNEELSIQSYDGQKWKSITSKKLLSGIGKIGKMAMKVHNGIVYVAFTNYPSGTFPNEFTLVKCVPDSTDYNCSYYSPGAKADYLNFDMNISDDGTPYFGAVKYPTNEAWAFKFQNDSFSPVNLDLGKNILPNNGLKYATNYISVASGSGKTYAAMVDSKPFGGVGVVVQNEGSTMANSIGIAPNTVKQIALSVYGGQPYLAYYDDGIQSNNEDNKIVLKRYEGSQWISQGEYTLPSGGSIWGAVEGKYLDVFVDSSGAYVTIPGIVMKSTGTALEPLGSNLQGGYNFVSVYRDSVSGLLYSGYLNSSGYIEKYGADTVAPLATQFTPATGTVDVSIDTGLEVTFNEIVLPGSGKINLKRVGDDALLGSISASDVSQVTVSYKKAVIKPSTKLKYGTEYYVEIEPGAFKDLDGNLYAGTNDSPVKEWSFKTVADVTAPSLITLSPSDNATEVALDTKLTLTFNEPIVASDAFIDLYKSNGDLVESIKASNKTRVAVSGNKATITPAAALLNDTSYYVIVPKGAFEDESGNDYAGLLTSADWNFKTLKDMIPPKIVSLSPAHQAVDVPRDTKLTLKFSEPVLPVAGKKVMIHYNYQDQEILDLGGPGVEVNGDTVTVTLAKTLPYNFNVQVNVDAGALVDQAGNPSALIQYMSWTFTTVKDTLPPFVTQYSPANGAADVSITPVLRMDFSELVHAANVDKYYSIYKKDGTLVERIHRQNQFGLIAFKDYADEGFGRAGYVAIEFKLNYPLEYDTDYYFNIDSGFVQDGADIGNRQGNDYAGISDGTTWAFRTGPDRDPPKLVGLTPANGSAGVPVKTLMALEFNEPIKAGVGHVSLYKKGTNELVDTIPVKGNRVVVSDVNAILTPSVSLESLTDYYMKVDAGAFQDLKGNSYAGFADSATWAFTTAPDTTAPELVTLTPANGAKQVAVNTDSLVLTFDEKVTAVAGKTIKLFKSGGGTPIATLPVDEMTVAGRTVTAGLKNKLPSGLDYGTEYIVALDYGAFKDLAGNEHRGMSSAWKFTTEYLLSDVESTVVASPTQVIADGTTTSTITVTLRDDQKRTIAGRTVTLSASGGSSVIAPAQAITDAAGQAIFKVKDREVEKVVYSAKAGTTTIKQTAAVNFVAGPINGAVSTVKAAPASVPADGKTTSVIAVTLKDAYGHGNPGQTVSLTPGAGSSSIDAVQPVTDMSGKAVFLVKNQVAEQVVYTARTGSLILQQQATVNFETPVPGSGDGPKASVLQSRIIASPTVVTANGTDFSTVTVMLRDADGTAVTGKKVNLTADGGSSVIAIVRDISDDEGKAVFTVKNAKAERVTFTAKVVNDNVTVADKASVTFESPRSSDPAAPSVSVVKSSIEASPVVVTADGKSFAVLTVTLRDEGGKPIFGKKVALAKDGGSSTVTTIRETTDTDGEAVFKVTNTKAEPVSYSASLEAGGVTLSQRAKVTFESENSDGPSGTNVSVLRSSVTSNPTVVTANGTSSAEIVVRLRDENGIPVSGKKVGLTQRGSSHIVFGNDVSDSLGVVRFTVTSETAEQVTYTAHLTESGATLSQQAIVTFESAPIKAGGSKTSVLDSTVVASPEVVTANGTDVSTITVTLKDVDGLPVSGKTVSLTANVGSSVIEAEAGIVVTDASGQVKFKVKNAKAEQIVYTAKDETDGVTLAQRATVTFETAASDGAGAPVSVLESMVVASPDTVAADGSSFSTVTVTLRSKDKQPIANKQVTLTTNDGSSVIEVVDGGTSNAAGQVTFRVRNAHAEQVEYTAAIEADGVTLAQRAIVTFESSGSGAGGPIVSVLDSMVIASPEQVTANGFDSSLITVTLKDASGAAVSGKRVTLVADGGSSEIVPDGTDASDANGQVKFRVTNVHGEQLTYTAKLTTDNVTLAQRATVTFETAGADSGSSDVSVVHSKVVASPVTVAANGKSFSIITVTLNNAKGDPVLGKKITLYADGGSSVIEPIGIGESDDAGQATFKVTDAVAERVTYTAQVPSDGVTLAQRASVVFEADLSGAETPRASVLKSTVTAAPDNVKADGIDFSTITVVIKKADGNPLSGKTVSLAADSPRVVLTTLAGVTNERGEATFKVRNYYAEKVSFTAKVAADQVTVAQRAAVTFDYASSGSPDEKVISVTKSTVVANPDVVTADGTTKSTVTVKLVDASGSPIADKTVKLTAGTGSSIIAALGGGKSGSDGTVNFEVTNTKAEQVTYSAQVIGEGVMLAERATVTFESPANGGSGEPGISVQNSRVVANPIVVTANGSSFSTITVTLKDVSGTAAVGKKVKLSADGGSSVIAAVNAVTNGQGQAVFTVKNKTAEQVAYTASIEAEGVTLAQRATVTFESSTGGAIADTVVSVVDSTVKASPEQVRADGAEASTLTVTLLNASGQPITGKKVTLTANVGGSSVIAPADGVISGADGVAKFTVTDSKSEQATYTAHVTEDGVALAQRATVTFESDASGGAGTPTVSIVKSTVTASPTIVAANGRATATIAVTLEDASGNPIAGRSVTLEANAGSRSVISPAGSVISGSDGVATFTVTDVKAEQVTYTAKADDATLVQRAKVTFETSQTSLATSVSQSTVTASPITVAADGTAFSTITVVLIDTSGKPVVGKTVSVTGSSASSLVTAVNAKTDANGIATFQVTGTKAESVAYTAAVAEDKATIAQRATVTFESTGTGNTAIADISVIRSTVTATPEVVDADGVQASTVKVQLLNAIGEPIKGLNVSLTASSGFSVIDAVYGTASVATSNDNGEALFLVKNAQAERVTYTAHVAPNVTIAQTAIVIFETPPGGGSGGTGAPGISVVKSTVTATPAQVTADGVQSSLITVTLKDTDGNAMVGKTVSLTAVSGSSVIVDIQAITDVNGQAIFSVTNTKAEQVTYTAAVVSDNARLVQTATVTFETIASGGGSTGSNVSVLNSNVKATPQTVLANGVSASTVTVTLNDVNGVPVAGQTVTLTADGGNSTITPVNAVTNEQGIAEFKVTSLLAGQVTYRAETSDTVIAQTATVTFQTVPTSGTPTTSVARSTVTATPDRVNADGTATATVTVTLLNAVGQPVAGKEVKLTAANGHSVITSAGEVVSDEQGQVMFKVTNVYAEQVIYSAKDMTDNVSIAQTAKVTFLANAGTGSGKSSVTRSTVTVSPGRITADGETYATVTVTLLNTNGQSVVGKKVTLTANGGRSTIAKVGTDVSDAQGKVLFRVSDAYAEQVTYSAKDTTDNVSIAQKVNVTFLANTVTGEQKTSVARSTVTASPADIIGNGIETSTVTVTLRNANGQPVVGKKVKLIASGGNSIIAPAGEVVSDAQGQAIFTVKNNVEEQVTYSAKDMTDNVNIAQTATVKFKPMEPSRKLKPEDVEPEADKKQVTVKDVPPGGKVIIYDDKGGVIGEGVNPGPNAGPIVINIIEPHVIKEGEVIHVTLTEPGKKEGDPEDKTVRKDKDTSLPVPPPKVLADPDSNEVKILDVLPGATIKIYDKDGNVIGTGTNPGPGTGTIVIKVIAPYVIKEGDVIHLTATEPGLKESSKTSKTVTRDDLVSNKLKPEQIEPESDKKTVTVKDVPPGGKVKIYDKDGKVIGEGTNPGPGPGPVVISAPDLKEGDVIHATLTEPGKRESDKTEKTATKDKDTSLPPKGAFVRQASDEVEVPNVPAGTTVNVYDEEGNLIGTASNPGSVPAKVVVPLKPKKPLLPGDIVQVTQTEPGKKESGKVPATVPSRKLYDVETEVKDKTIKVTVKPKPGTNPDVETAYLIIQGIRGDTPVYVKSYKIDLKNIPAEFPFELDKAIAGDKLHIVIASKPANTRSDVGYSLSDEATVTL</sequence>
<dbReference type="PANTHER" id="PTHR39576:SF1">
    <property type="entry name" value="INVASIN"/>
    <property type="match status" value="1"/>
</dbReference>
<protein>
    <recommendedName>
        <fullName evidence="5">Big-1 domain-containing protein</fullName>
    </recommendedName>
</protein>
<feature type="domain" description="Big-1" evidence="5">
    <location>
        <begin position="2423"/>
        <end position="2520"/>
    </location>
</feature>
<dbReference type="Gene3D" id="2.60.40.10">
    <property type="entry name" value="Immunoglobulins"/>
    <property type="match status" value="21"/>
</dbReference>
<dbReference type="PANTHER" id="PTHR39576">
    <property type="entry name" value="ATTACHING AND EFFACING PROTEIN HOMOLOG-RELATED-RELATED"/>
    <property type="match status" value="1"/>
</dbReference>
<evidence type="ECO:0000256" key="2">
    <source>
        <dbReference type="ARBA" id="ARBA00022729"/>
    </source>
</evidence>
<feature type="domain" description="Big-1" evidence="5">
    <location>
        <begin position="1313"/>
        <end position="1408"/>
    </location>
</feature>
<feature type="domain" description="Big-1" evidence="5">
    <location>
        <begin position="1103"/>
        <end position="1196"/>
    </location>
</feature>
<dbReference type="InterPro" id="IPR014755">
    <property type="entry name" value="Cu-Rt/internalin_Ig-like"/>
</dbReference>
<dbReference type="InterPro" id="IPR003344">
    <property type="entry name" value="Big_1_dom"/>
</dbReference>
<feature type="domain" description="Big-1" evidence="5">
    <location>
        <begin position="1644"/>
        <end position="1741"/>
    </location>
</feature>
<evidence type="ECO:0000256" key="4">
    <source>
        <dbReference type="SAM" id="SignalP"/>
    </source>
</evidence>
<gene>
    <name evidence="6" type="ORF">HH215_16740</name>
</gene>
<dbReference type="RefSeq" id="WP_169280947.1">
    <property type="nucleotide sequence ID" value="NZ_CP051680.1"/>
</dbReference>
<feature type="domain" description="Big-1" evidence="5">
    <location>
        <begin position="2536"/>
        <end position="2631"/>
    </location>
</feature>
<evidence type="ECO:0000256" key="3">
    <source>
        <dbReference type="SAM" id="MobiDB-lite"/>
    </source>
</evidence>
<feature type="domain" description="Big-1" evidence="5">
    <location>
        <begin position="2643"/>
        <end position="2738"/>
    </location>
</feature>
<dbReference type="Gene3D" id="2.60.40.1220">
    <property type="match status" value="1"/>
</dbReference>
<dbReference type="InterPro" id="IPR008964">
    <property type="entry name" value="Invasin/intimin_cell_adhesion"/>
</dbReference>
<feature type="compositionally biased region" description="Basic and acidic residues" evidence="3">
    <location>
        <begin position="3669"/>
        <end position="3687"/>
    </location>
</feature>
<feature type="domain" description="Big-1" evidence="5">
    <location>
        <begin position="2089"/>
        <end position="2184"/>
    </location>
</feature>
<feature type="domain" description="Big-1" evidence="5">
    <location>
        <begin position="1424"/>
        <end position="1519"/>
    </location>
</feature>
<evidence type="ECO:0000256" key="1">
    <source>
        <dbReference type="ARBA" id="ARBA00010116"/>
    </source>
</evidence>
<feature type="domain" description="Big-1" evidence="5">
    <location>
        <begin position="1867"/>
        <end position="1963"/>
    </location>
</feature>
<feature type="compositionally biased region" description="Basic and acidic residues" evidence="3">
    <location>
        <begin position="3486"/>
        <end position="3504"/>
    </location>
</feature>
<evidence type="ECO:0000313" key="7">
    <source>
        <dbReference type="Proteomes" id="UP000502248"/>
    </source>
</evidence>
<feature type="domain" description="Big-1" evidence="5">
    <location>
        <begin position="2984"/>
        <end position="3077"/>
    </location>
</feature>
<comment type="similarity">
    <text evidence="1">Belongs to the intimin/invasin family.</text>
</comment>
<feature type="domain" description="Big-1" evidence="5">
    <location>
        <begin position="2200"/>
        <end position="2296"/>
    </location>
</feature>
<dbReference type="SUPFAM" id="SSF49373">
    <property type="entry name" value="Invasin/intimin cell-adhesion fragments"/>
    <property type="match status" value="21"/>
</dbReference>
<proteinExistence type="inferred from homology"/>
<feature type="region of interest" description="Disordered" evidence="3">
    <location>
        <begin position="3665"/>
        <end position="3693"/>
    </location>
</feature>
<reference evidence="6 7" key="1">
    <citation type="submission" date="2020-04" db="EMBL/GenBank/DDBJ databases">
        <title>Genome sequencing of novel species.</title>
        <authorList>
            <person name="Heo J."/>
            <person name="Kim S.-J."/>
            <person name="Kim J.-S."/>
            <person name="Hong S.-B."/>
            <person name="Kwon S.-W."/>
        </authorList>
    </citation>
    <scope>NUCLEOTIDE SEQUENCE [LARGE SCALE GENOMIC DNA]</scope>
    <source>
        <strain evidence="6 7">MFER-1</strain>
    </source>
</reference>
<feature type="chain" id="PRO_5030856040" description="Big-1 domain-containing protein" evidence="4">
    <location>
        <begin position="35"/>
        <end position="3875"/>
    </location>
</feature>
<dbReference type="InterPro" id="IPR051715">
    <property type="entry name" value="Intimin-Invasin_domain"/>
</dbReference>
<keyword evidence="7" id="KW-1185">Reference proteome</keyword>
<dbReference type="SMART" id="SM00634">
    <property type="entry name" value="BID_1"/>
    <property type="match status" value="21"/>
</dbReference>
<feature type="domain" description="Big-1" evidence="5">
    <location>
        <begin position="2754"/>
        <end position="2853"/>
    </location>
</feature>
<dbReference type="InterPro" id="IPR013783">
    <property type="entry name" value="Ig-like_fold"/>
</dbReference>
<feature type="domain" description="Big-1" evidence="5">
    <location>
        <begin position="1204"/>
        <end position="1297"/>
    </location>
</feature>
<feature type="domain" description="Big-1" evidence="5">
    <location>
        <begin position="2310"/>
        <end position="2407"/>
    </location>
</feature>
<name>A0A7Z2ZLU8_9BACL</name>
<accession>A0A7Z2ZLU8</accession>
<dbReference type="Proteomes" id="UP000502248">
    <property type="component" value="Chromosome"/>
</dbReference>
<feature type="domain" description="Big-1" evidence="5">
    <location>
        <begin position="3091"/>
        <end position="3187"/>
    </location>
</feature>